<name>A0A9N7VD81_PLEPL</name>
<proteinExistence type="predicted"/>
<protein>
    <submittedName>
        <fullName evidence="2">Uncharacterized protein</fullName>
    </submittedName>
</protein>
<keyword evidence="3" id="KW-1185">Reference proteome</keyword>
<evidence type="ECO:0000256" key="1">
    <source>
        <dbReference type="SAM" id="MobiDB-lite"/>
    </source>
</evidence>
<comment type="caution">
    <text evidence="2">The sequence shown here is derived from an EMBL/GenBank/DDBJ whole genome shotgun (WGS) entry which is preliminary data.</text>
</comment>
<dbReference type="AlphaFoldDB" id="A0A9N7VD81"/>
<evidence type="ECO:0000313" key="2">
    <source>
        <dbReference type="EMBL" id="CAB1447182.1"/>
    </source>
</evidence>
<gene>
    <name evidence="2" type="ORF">PLEPLA_LOCUS34876</name>
</gene>
<accession>A0A9N7VD81</accession>
<sequence length="83" mass="8826">MTAHFTAVDQHGGSVFLRVRLTDANNREPPATSHRHAEPGPAPGNTELTPDLGDGGRGGTGRTMVPSGLFRSSTRPMENVLYV</sequence>
<dbReference type="EMBL" id="CADEAL010003938">
    <property type="protein sequence ID" value="CAB1447182.1"/>
    <property type="molecule type" value="Genomic_DNA"/>
</dbReference>
<evidence type="ECO:0000313" key="3">
    <source>
        <dbReference type="Proteomes" id="UP001153269"/>
    </source>
</evidence>
<feature type="region of interest" description="Disordered" evidence="1">
    <location>
        <begin position="21"/>
        <end position="83"/>
    </location>
</feature>
<reference evidence="2" key="1">
    <citation type="submission" date="2020-03" db="EMBL/GenBank/DDBJ databases">
        <authorList>
            <person name="Weist P."/>
        </authorList>
    </citation>
    <scope>NUCLEOTIDE SEQUENCE</scope>
</reference>
<organism evidence="2 3">
    <name type="scientific">Pleuronectes platessa</name>
    <name type="common">European plaice</name>
    <dbReference type="NCBI Taxonomy" id="8262"/>
    <lineage>
        <taxon>Eukaryota</taxon>
        <taxon>Metazoa</taxon>
        <taxon>Chordata</taxon>
        <taxon>Craniata</taxon>
        <taxon>Vertebrata</taxon>
        <taxon>Euteleostomi</taxon>
        <taxon>Actinopterygii</taxon>
        <taxon>Neopterygii</taxon>
        <taxon>Teleostei</taxon>
        <taxon>Neoteleostei</taxon>
        <taxon>Acanthomorphata</taxon>
        <taxon>Carangaria</taxon>
        <taxon>Pleuronectiformes</taxon>
        <taxon>Pleuronectoidei</taxon>
        <taxon>Pleuronectidae</taxon>
        <taxon>Pleuronectes</taxon>
    </lineage>
</organism>
<dbReference type="Proteomes" id="UP001153269">
    <property type="component" value="Unassembled WGS sequence"/>
</dbReference>